<sequence>MPSNLIFWRRGSKSTVESRNGLIGGDVQGRRQFPGAPSEWLRAVLRFILPIVLFGTFGYVLMILFPMEVRRFTGGGNIERTIARSHLESLHKPSHVDNGGSRRLRLFMPADGPNINLCKTIMSAVALGYPMPTLLNWNGEFNRPDWHFAGSHIAKLESLLAVIDDLYERDDDVNENDLVLLVDAYDIWFQLPPSVLIERFHQLNHKADARVKKQWEEQGLKPDFPVPPPTQNIIVTTAKDCQPDWESGSNPRYEYWPDSPLPPDFYGNETDQVLPYVFDSARKYKKIRPRCVNSGMIMGTVGALRGALRKCKDKVDAAAAGGRQLWSDQALFAEVIGDQEVWRHWVRELASTWNGLVSQEQLGRLPREVRRIADAALAGEEFEFGIGLDYEFATIPPTCSSEDDGYFVKLDDAEGIKRESDKAGVPGDVRVNGLPSELEDAAPPLPGYSWSNLSLYTDFFFGTSPVGIHHNAYIFGLKAWRLENWWNMTWFYPHLRELVSEALGSNRKLTPLVRLPMDSDGQNEMVYWASEEGSSEASVKVFDGSKEQTGYSSIGWDGVCQKGDRKWYGIVFADGKGPLV</sequence>
<organism evidence="2 3">
    <name type="scientific">Colletotrichum incanum</name>
    <name type="common">Soybean anthracnose fungus</name>
    <dbReference type="NCBI Taxonomy" id="1573173"/>
    <lineage>
        <taxon>Eukaryota</taxon>
        <taxon>Fungi</taxon>
        <taxon>Dikarya</taxon>
        <taxon>Ascomycota</taxon>
        <taxon>Pezizomycotina</taxon>
        <taxon>Sordariomycetes</taxon>
        <taxon>Hypocreomycetidae</taxon>
        <taxon>Glomerellales</taxon>
        <taxon>Glomerellaceae</taxon>
        <taxon>Colletotrichum</taxon>
        <taxon>Colletotrichum spaethianum species complex</taxon>
    </lineage>
</organism>
<dbReference type="CDD" id="cd22997">
    <property type="entry name" value="GT_LH"/>
    <property type="match status" value="1"/>
</dbReference>
<gene>
    <name evidence="2" type="ORF">CI238_00859</name>
</gene>
<feature type="transmembrane region" description="Helical" evidence="1">
    <location>
        <begin position="43"/>
        <end position="65"/>
    </location>
</feature>
<evidence type="ECO:0000256" key="1">
    <source>
        <dbReference type="SAM" id="Phobius"/>
    </source>
</evidence>
<keyword evidence="3" id="KW-1185">Reference proteome</keyword>
<dbReference type="Proteomes" id="UP000076584">
    <property type="component" value="Unassembled WGS sequence"/>
</dbReference>
<evidence type="ECO:0000313" key="3">
    <source>
        <dbReference type="Proteomes" id="UP000076584"/>
    </source>
</evidence>
<keyword evidence="1" id="KW-0472">Membrane</keyword>
<dbReference type="PANTHER" id="PTHR36587">
    <property type="entry name" value="EXPRESSION SITE-ASSOCIATED GENE 3 (ESAG3)-LIKE PROTEIN"/>
    <property type="match status" value="1"/>
</dbReference>
<name>A0A161VM20_COLIC</name>
<evidence type="ECO:0000313" key="2">
    <source>
        <dbReference type="EMBL" id="KZL72075.1"/>
    </source>
</evidence>
<reference evidence="2 3" key="1">
    <citation type="submission" date="2015-06" db="EMBL/GenBank/DDBJ databases">
        <title>Survival trade-offs in plant roots during colonization by closely related pathogenic and mutualistic fungi.</title>
        <authorList>
            <person name="Hacquard S."/>
            <person name="Kracher B."/>
            <person name="Hiruma K."/>
            <person name="Weinman A."/>
            <person name="Muench P."/>
            <person name="Garrido Oter R."/>
            <person name="Ver Loren van Themaat E."/>
            <person name="Dallerey J.-F."/>
            <person name="Damm U."/>
            <person name="Henrissat B."/>
            <person name="Lespinet O."/>
            <person name="Thon M."/>
            <person name="Kemen E."/>
            <person name="McHardy A.C."/>
            <person name="Schulze-Lefert P."/>
            <person name="O'Connell R.J."/>
        </authorList>
    </citation>
    <scope>NUCLEOTIDE SEQUENCE [LARGE SCALE GENOMIC DNA]</scope>
    <source>
        <strain evidence="2 3">MAFF 238704</strain>
    </source>
</reference>
<comment type="caution">
    <text evidence="2">The sequence shown here is derived from an EMBL/GenBank/DDBJ whole genome shotgun (WGS) entry which is preliminary data.</text>
</comment>
<proteinExistence type="predicted"/>
<dbReference type="PANTHER" id="PTHR36587:SF2">
    <property type="entry name" value="EXPRESSION SITE-ASSOCIATED GENE 3 (ESAG3)-LIKE PROTEIN"/>
    <property type="match status" value="1"/>
</dbReference>
<keyword evidence="1" id="KW-0812">Transmembrane</keyword>
<dbReference type="EMBL" id="LFIW01002391">
    <property type="protein sequence ID" value="KZL72075.1"/>
    <property type="molecule type" value="Genomic_DNA"/>
</dbReference>
<protein>
    <submittedName>
        <fullName evidence="2">Uncharacterized protein</fullName>
    </submittedName>
</protein>
<keyword evidence="1" id="KW-1133">Transmembrane helix</keyword>
<dbReference type="AlphaFoldDB" id="A0A161VM20"/>
<accession>A0A161VM20</accession>